<organism evidence="1">
    <name type="scientific">marine metagenome</name>
    <dbReference type="NCBI Taxonomy" id="408172"/>
    <lineage>
        <taxon>unclassified sequences</taxon>
        <taxon>metagenomes</taxon>
        <taxon>ecological metagenomes</taxon>
    </lineage>
</organism>
<reference evidence="1" key="1">
    <citation type="submission" date="2018-05" db="EMBL/GenBank/DDBJ databases">
        <authorList>
            <person name="Lanie J.A."/>
            <person name="Ng W.-L."/>
            <person name="Kazmierczak K.M."/>
            <person name="Andrzejewski T.M."/>
            <person name="Davidsen T.M."/>
            <person name="Wayne K.J."/>
            <person name="Tettelin H."/>
            <person name="Glass J.I."/>
            <person name="Rusch D."/>
            <person name="Podicherti R."/>
            <person name="Tsui H.-C.T."/>
            <person name="Winkler M.E."/>
        </authorList>
    </citation>
    <scope>NUCLEOTIDE SEQUENCE</scope>
</reference>
<dbReference type="AlphaFoldDB" id="A0A382FR41"/>
<feature type="non-terminal residue" evidence="1">
    <location>
        <position position="1"/>
    </location>
</feature>
<proteinExistence type="predicted"/>
<name>A0A382FR41_9ZZZZ</name>
<sequence>VGAFLLMIVGIVWIIKTNPTLPTPIIHEHYSTVQVIEPLKRLLIEEEICTRLDGCPIVNNVCVDCLTVKN</sequence>
<evidence type="ECO:0000313" key="1">
    <source>
        <dbReference type="EMBL" id="SVB64597.1"/>
    </source>
</evidence>
<accession>A0A382FR41</accession>
<gene>
    <name evidence="1" type="ORF">METZ01_LOCUS217451</name>
</gene>
<protein>
    <submittedName>
        <fullName evidence="1">Uncharacterized protein</fullName>
    </submittedName>
</protein>
<dbReference type="EMBL" id="UINC01050983">
    <property type="protein sequence ID" value="SVB64597.1"/>
    <property type="molecule type" value="Genomic_DNA"/>
</dbReference>